<gene>
    <name evidence="11" type="primary">LOC116303797</name>
</gene>
<dbReference type="Gene3D" id="3.30.2160.10">
    <property type="entry name" value="Hect, E3 ligase catalytic domain"/>
    <property type="match status" value="1"/>
</dbReference>
<sequence length="1003" mass="115232">MEGIRRLNNHRFVTLVGVVVLSLFWYQIQVYLEQKQHKESLHLWLKNNDLDRYIDKINNAGVKSLQEFAELDVNRFLVSQFPSLHHNEYSKVHGKFTKYVQKMKSQLILYYWLEENSLERYFPTLINLGFESIEDIKDNMNEEILRKVANLDNRIAQVSKLKDAIETLKLSPDERRHNSSWIKYIFYIFLRLLSVIWWIVKTIAKSLGYLLVSGILIVYIRATIRRTNSVCQRHKISVLNYVLGNYLHPKNTKVLWQWKEPAVVGQAMTFVIEFYRYNCIAHPVDKNSGITVEILHKGSMIAYSCEYGGPTQNRQDSNKMKVTFTVRQAGEYTIAILLAHEHVKGSPFKKVFLPGPVESSKCIIVDRLSMLVVKKDTYSPLIVQMRDKYGNTCALTDVQCLGKFKVDITKIGSRRKVDPELFVDTTDSPVGNVLHIKIEEEGCYAGEVSYDGARIDNSALTILSLTIDEWTAVEKNIQKHCYNVWYESSLLVNNNPVNQHLTPSRRSASSAGINGINLTISSLDSSQYRVSNKKLYCYISPKHLSIKEYLIKIIPRKLHVFRVSPRTKLTLHPPTREFEHPTFTLDDGIQPPVSVMCKDRNVLVATFSRLVLMNIGGSENFKKKQEFFNQQLLSKHGSKYGCTELKIDRQNLLESSYAACKSLYFSDWLRLFSIRFQGEEGLDWGGVRREWIDLLSGILFGHEHKLFTRFKEEDAQALVHPNPKRPANLKLKYYEFAGRIVGKCMYESAVGAGRRQNIKAKFSRSFLAQLLGQRVTYKHFETDDKDFYRSKIKYIEENDPADLDLKFVEEEYIDGKLVENVALKPGGAQIPVTEENKLEYLNLLAQYRLVTSCQQEIESFLKGLNELIPDSLLSIFDENELELVMCGTGDISVTDMKANHIDLYRAGSWSKVIDWFWTIVSSFTQEELARLVQFITGSSQLPPGGFSELSPTLQISYFPATDALPTAHTCFNQLCLADYTSFEEMQRLLLIAITEGCEGFGFA</sequence>
<reference evidence="11" key="1">
    <citation type="submission" date="2025-08" db="UniProtKB">
        <authorList>
            <consortium name="RefSeq"/>
        </authorList>
    </citation>
    <scope>IDENTIFICATION</scope>
</reference>
<dbReference type="SUPFAM" id="SSF81296">
    <property type="entry name" value="E set domains"/>
    <property type="match status" value="1"/>
</dbReference>
<dbReference type="Pfam" id="PF25916">
    <property type="entry name" value="AREL1_PH-like"/>
    <property type="match status" value="1"/>
</dbReference>
<dbReference type="Pfam" id="PF00630">
    <property type="entry name" value="Filamin"/>
    <property type="match status" value="1"/>
</dbReference>
<keyword evidence="4" id="KW-0808">Transferase</keyword>
<keyword evidence="8" id="KW-1133">Transmembrane helix</keyword>
<dbReference type="GO" id="GO:0000209">
    <property type="term" value="P:protein polyubiquitination"/>
    <property type="evidence" value="ECO:0007669"/>
    <property type="project" value="TreeGrafter"/>
</dbReference>
<evidence type="ECO:0000313" key="11">
    <source>
        <dbReference type="RefSeq" id="XP_031569260.1"/>
    </source>
</evidence>
<keyword evidence="8" id="KW-0472">Membrane</keyword>
<evidence type="ECO:0000256" key="7">
    <source>
        <dbReference type="PROSITE-ProRule" id="PRU00104"/>
    </source>
</evidence>
<dbReference type="FunFam" id="3.30.2160.10:FF:000008">
    <property type="entry name" value="Apoptosis-resistant E3 ubiquitin protein ligase 1"/>
    <property type="match status" value="1"/>
</dbReference>
<dbReference type="OrthoDB" id="6057829at2759"/>
<evidence type="ECO:0000313" key="10">
    <source>
        <dbReference type="Proteomes" id="UP000515163"/>
    </source>
</evidence>
<dbReference type="RefSeq" id="XP_031569260.1">
    <property type="nucleotide sequence ID" value="XM_031713400.1"/>
</dbReference>
<proteinExistence type="predicted"/>
<dbReference type="PANTHER" id="PTHR11254:SF340">
    <property type="entry name" value="APOPTOSIS-RESISTANT E3 UBIQUITIN PROTEIN LIGASE 1"/>
    <property type="match status" value="1"/>
</dbReference>
<dbReference type="GO" id="GO:0061630">
    <property type="term" value="F:ubiquitin protein ligase activity"/>
    <property type="evidence" value="ECO:0007669"/>
    <property type="project" value="UniProtKB-EC"/>
</dbReference>
<keyword evidence="5 7" id="KW-0833">Ubl conjugation pathway</keyword>
<feature type="transmembrane region" description="Helical" evidence="8">
    <location>
        <begin position="12"/>
        <end position="32"/>
    </location>
</feature>
<evidence type="ECO:0000256" key="6">
    <source>
        <dbReference type="PROSITE-ProRule" id="PRU00087"/>
    </source>
</evidence>
<dbReference type="PANTHER" id="PTHR11254">
    <property type="entry name" value="HECT DOMAIN UBIQUITIN-PROTEIN LIGASE"/>
    <property type="match status" value="1"/>
</dbReference>
<dbReference type="InterPro" id="IPR014756">
    <property type="entry name" value="Ig_E-set"/>
</dbReference>
<organism evidence="10 11">
    <name type="scientific">Actinia tenebrosa</name>
    <name type="common">Australian red waratah sea anemone</name>
    <dbReference type="NCBI Taxonomy" id="6105"/>
    <lineage>
        <taxon>Eukaryota</taxon>
        <taxon>Metazoa</taxon>
        <taxon>Cnidaria</taxon>
        <taxon>Anthozoa</taxon>
        <taxon>Hexacorallia</taxon>
        <taxon>Actiniaria</taxon>
        <taxon>Actiniidae</taxon>
        <taxon>Actinia</taxon>
    </lineage>
</organism>
<feature type="transmembrane region" description="Helical" evidence="8">
    <location>
        <begin position="207"/>
        <end position="224"/>
    </location>
</feature>
<dbReference type="InterPro" id="IPR058738">
    <property type="entry name" value="PH-like_AREL1"/>
</dbReference>
<dbReference type="InterPro" id="IPR017868">
    <property type="entry name" value="Filamin/ABP280_repeat-like"/>
</dbReference>
<keyword evidence="8" id="KW-0812">Transmembrane</keyword>
<feature type="domain" description="HECT" evidence="9">
    <location>
        <begin position="674"/>
        <end position="1003"/>
    </location>
</feature>
<dbReference type="Gene3D" id="3.30.2410.10">
    <property type="entry name" value="Hect, E3 ligase catalytic domain"/>
    <property type="match status" value="1"/>
</dbReference>
<dbReference type="GO" id="GO:0043066">
    <property type="term" value="P:negative regulation of apoptotic process"/>
    <property type="evidence" value="ECO:0007669"/>
    <property type="project" value="TreeGrafter"/>
</dbReference>
<dbReference type="SUPFAM" id="SSF56204">
    <property type="entry name" value="Hect, E3 ligase catalytic domain"/>
    <property type="match status" value="1"/>
</dbReference>
<keyword evidence="10" id="KW-1185">Reference proteome</keyword>
<evidence type="ECO:0000259" key="9">
    <source>
        <dbReference type="PROSITE" id="PS50237"/>
    </source>
</evidence>
<dbReference type="CDD" id="cd00078">
    <property type="entry name" value="HECTc"/>
    <property type="match status" value="1"/>
</dbReference>
<name>A0A6P8ISE6_ACTTE</name>
<dbReference type="Proteomes" id="UP000515163">
    <property type="component" value="Unplaced"/>
</dbReference>
<evidence type="ECO:0000256" key="8">
    <source>
        <dbReference type="SAM" id="Phobius"/>
    </source>
</evidence>
<dbReference type="InterPro" id="IPR013783">
    <property type="entry name" value="Ig-like_fold"/>
</dbReference>
<feature type="active site" description="Glycyl thioester intermediate" evidence="7">
    <location>
        <position position="970"/>
    </location>
</feature>
<dbReference type="Pfam" id="PF00632">
    <property type="entry name" value="HECT"/>
    <property type="match status" value="1"/>
</dbReference>
<dbReference type="InterPro" id="IPR050409">
    <property type="entry name" value="E3_ubiq-protein_ligase"/>
</dbReference>
<evidence type="ECO:0000256" key="5">
    <source>
        <dbReference type="ARBA" id="ARBA00022786"/>
    </source>
</evidence>
<accession>A0A6P8ISE6</accession>
<dbReference type="SMART" id="SM00119">
    <property type="entry name" value="HECTc"/>
    <property type="match status" value="1"/>
</dbReference>
<dbReference type="PROSITE" id="PS50194">
    <property type="entry name" value="FILAMIN_REPEAT"/>
    <property type="match status" value="1"/>
</dbReference>
<dbReference type="FunCoup" id="A0A6P8ISE6">
    <property type="interactions" value="1952"/>
</dbReference>
<feature type="transmembrane region" description="Helical" evidence="8">
    <location>
        <begin position="181"/>
        <end position="200"/>
    </location>
</feature>
<dbReference type="Gene3D" id="3.90.1750.10">
    <property type="entry name" value="Hect, E3 ligase catalytic domains"/>
    <property type="match status" value="1"/>
</dbReference>
<evidence type="ECO:0000256" key="1">
    <source>
        <dbReference type="ARBA" id="ARBA00000885"/>
    </source>
</evidence>
<dbReference type="AlphaFoldDB" id="A0A6P8ISE6"/>
<dbReference type="InParanoid" id="A0A6P8ISE6"/>
<feature type="repeat" description="Filamin" evidence="6">
    <location>
        <begin position="244"/>
        <end position="352"/>
    </location>
</feature>
<evidence type="ECO:0000256" key="2">
    <source>
        <dbReference type="ARBA" id="ARBA00004906"/>
    </source>
</evidence>
<dbReference type="GO" id="GO:0006511">
    <property type="term" value="P:ubiquitin-dependent protein catabolic process"/>
    <property type="evidence" value="ECO:0007669"/>
    <property type="project" value="TreeGrafter"/>
</dbReference>
<dbReference type="PROSITE" id="PS50237">
    <property type="entry name" value="HECT"/>
    <property type="match status" value="1"/>
</dbReference>
<protein>
    <recommendedName>
        <fullName evidence="3">HECT-type E3 ubiquitin transferase</fullName>
        <ecNumber evidence="3">2.3.2.26</ecNumber>
    </recommendedName>
</protein>
<dbReference type="KEGG" id="aten:116303797"/>
<dbReference type="GeneID" id="116303797"/>
<dbReference type="InterPro" id="IPR035983">
    <property type="entry name" value="Hect_E3_ubiquitin_ligase"/>
</dbReference>
<comment type="catalytic activity">
    <reaction evidence="1">
        <text>S-ubiquitinyl-[E2 ubiquitin-conjugating enzyme]-L-cysteine + [acceptor protein]-L-lysine = [E2 ubiquitin-conjugating enzyme]-L-cysteine + N(6)-ubiquitinyl-[acceptor protein]-L-lysine.</text>
        <dbReference type="EC" id="2.3.2.26"/>
    </reaction>
</comment>
<dbReference type="Gene3D" id="2.60.40.10">
    <property type="entry name" value="Immunoglobulins"/>
    <property type="match status" value="1"/>
</dbReference>
<evidence type="ECO:0000256" key="3">
    <source>
        <dbReference type="ARBA" id="ARBA00012485"/>
    </source>
</evidence>
<dbReference type="EC" id="2.3.2.26" evidence="3"/>
<dbReference type="GO" id="GO:0005829">
    <property type="term" value="C:cytosol"/>
    <property type="evidence" value="ECO:0007669"/>
    <property type="project" value="TreeGrafter"/>
</dbReference>
<comment type="pathway">
    <text evidence="2">Protein modification; protein ubiquitination.</text>
</comment>
<evidence type="ECO:0000256" key="4">
    <source>
        <dbReference type="ARBA" id="ARBA00022679"/>
    </source>
</evidence>
<dbReference type="InterPro" id="IPR000569">
    <property type="entry name" value="HECT_dom"/>
</dbReference>